<dbReference type="AlphaFoldDB" id="A0AAW2ZDJ4"/>
<keyword evidence="3" id="KW-1185">Reference proteome</keyword>
<comment type="caution">
    <text evidence="2">The sequence shown here is derived from an EMBL/GenBank/DDBJ whole genome shotgun (WGS) entry which is preliminary data.</text>
</comment>
<accession>A0AAW2ZDJ4</accession>
<evidence type="ECO:0000313" key="2">
    <source>
        <dbReference type="EMBL" id="KAL0487438.1"/>
    </source>
</evidence>
<dbReference type="Proteomes" id="UP001431209">
    <property type="component" value="Unassembled WGS sequence"/>
</dbReference>
<dbReference type="EMBL" id="JAOPGA020001344">
    <property type="protein sequence ID" value="KAL0487438.1"/>
    <property type="molecule type" value="Genomic_DNA"/>
</dbReference>
<evidence type="ECO:0000256" key="1">
    <source>
        <dbReference type="SAM" id="MobiDB-lite"/>
    </source>
</evidence>
<evidence type="ECO:0000313" key="3">
    <source>
        <dbReference type="Proteomes" id="UP001431209"/>
    </source>
</evidence>
<reference evidence="2 3" key="1">
    <citation type="submission" date="2024-03" db="EMBL/GenBank/DDBJ databases">
        <title>The Acrasis kona genome and developmental transcriptomes reveal deep origins of eukaryotic multicellular pathways.</title>
        <authorList>
            <person name="Sheikh S."/>
            <person name="Fu C.-J."/>
            <person name="Brown M.W."/>
            <person name="Baldauf S.L."/>
        </authorList>
    </citation>
    <scope>NUCLEOTIDE SEQUENCE [LARGE SCALE GENOMIC DNA]</scope>
    <source>
        <strain evidence="2 3">ATCC MYA-3509</strain>
    </source>
</reference>
<gene>
    <name evidence="2" type="ORF">AKO1_013389</name>
</gene>
<feature type="region of interest" description="Disordered" evidence="1">
    <location>
        <begin position="1"/>
        <end position="23"/>
    </location>
</feature>
<sequence length="217" mass="24869">MNENNSGQLPEFSKDSDYFENNNLDFLDDDDVTEADVQVNLTTDEVNELDTNDEQDEFTMDDAQQEDYDGVLEQLNEFVEGSIINEDIKITSTLETPNNLLNEFQKMQEQARGIGMDLNTEHDLFNLTLETFKHSWVSYLGLNDPLNVDRFCNNKNNSPIYNGADRTLKDLYMSLLQTKTKCTEQMTCSNYHASILRAFLPRPNISVQGVDPTVLKK</sequence>
<name>A0AAW2ZDJ4_9EUKA</name>
<protein>
    <submittedName>
        <fullName evidence="2">Glutathione reductase</fullName>
    </submittedName>
</protein>
<organism evidence="2 3">
    <name type="scientific">Acrasis kona</name>
    <dbReference type="NCBI Taxonomy" id="1008807"/>
    <lineage>
        <taxon>Eukaryota</taxon>
        <taxon>Discoba</taxon>
        <taxon>Heterolobosea</taxon>
        <taxon>Tetramitia</taxon>
        <taxon>Eutetramitia</taxon>
        <taxon>Acrasidae</taxon>
        <taxon>Acrasis</taxon>
    </lineage>
</organism>
<proteinExistence type="predicted"/>